<dbReference type="Pfam" id="PF01081">
    <property type="entry name" value="Aldolase"/>
    <property type="match status" value="1"/>
</dbReference>
<dbReference type="EMBL" id="JAHHHV010000085">
    <property type="protein sequence ID" value="MBW4468198.1"/>
    <property type="molecule type" value="Genomic_DNA"/>
</dbReference>
<evidence type="ECO:0000256" key="1">
    <source>
        <dbReference type="ARBA" id="ARBA00004761"/>
    </source>
</evidence>
<dbReference type="GO" id="GO:0008700">
    <property type="term" value="F:(R,S)-4-hydroxy-2-oxoglutarate aldolase activity"/>
    <property type="evidence" value="ECO:0007669"/>
    <property type="project" value="UniProtKB-EC"/>
</dbReference>
<comment type="similarity">
    <text evidence="2">Belongs to the KHG/KDPG aldolase family.</text>
</comment>
<comment type="subunit">
    <text evidence="3">Homotrimer.</text>
</comment>
<evidence type="ECO:0000313" key="7">
    <source>
        <dbReference type="Proteomes" id="UP000707356"/>
    </source>
</evidence>
<dbReference type="EC" id="4.1.2.14" evidence="6"/>
<keyword evidence="4 6" id="KW-0456">Lyase</keyword>
<dbReference type="Gene3D" id="3.20.20.70">
    <property type="entry name" value="Aldolase class I"/>
    <property type="match status" value="1"/>
</dbReference>
<dbReference type="Proteomes" id="UP000707356">
    <property type="component" value="Unassembled WGS sequence"/>
</dbReference>
<dbReference type="EC" id="4.1.3.16" evidence="6"/>
<comment type="caution">
    <text evidence="6">The sequence shown here is derived from an EMBL/GenBank/DDBJ whole genome shotgun (WGS) entry which is preliminary data.</text>
</comment>
<accession>A0A951PFZ0</accession>
<evidence type="ECO:0000256" key="5">
    <source>
        <dbReference type="ARBA" id="ARBA00023277"/>
    </source>
</evidence>
<evidence type="ECO:0000256" key="3">
    <source>
        <dbReference type="ARBA" id="ARBA00011233"/>
    </source>
</evidence>
<dbReference type="AlphaFoldDB" id="A0A951PFZ0"/>
<proteinExistence type="inferred from homology"/>
<dbReference type="InterPro" id="IPR013785">
    <property type="entry name" value="Aldolase_TIM"/>
</dbReference>
<dbReference type="NCBIfam" id="NF005673">
    <property type="entry name" value="PRK07455.1"/>
    <property type="match status" value="1"/>
</dbReference>
<name>A0A951PFZ0_9CYAN</name>
<organism evidence="6 7">
    <name type="scientific">Pegethrix bostrychoides GSE-TBD4-15B</name>
    <dbReference type="NCBI Taxonomy" id="2839662"/>
    <lineage>
        <taxon>Bacteria</taxon>
        <taxon>Bacillati</taxon>
        <taxon>Cyanobacteriota</taxon>
        <taxon>Cyanophyceae</taxon>
        <taxon>Oculatellales</taxon>
        <taxon>Oculatellaceae</taxon>
        <taxon>Pegethrix</taxon>
    </lineage>
</organism>
<gene>
    <name evidence="6" type="ORF">KME07_22455</name>
</gene>
<evidence type="ECO:0000256" key="4">
    <source>
        <dbReference type="ARBA" id="ARBA00023239"/>
    </source>
</evidence>
<dbReference type="PANTHER" id="PTHR30246">
    <property type="entry name" value="2-KETO-3-DEOXY-6-PHOSPHOGLUCONATE ALDOLASE"/>
    <property type="match status" value="1"/>
</dbReference>
<keyword evidence="5" id="KW-0119">Carbohydrate metabolism</keyword>
<sequence length="223" mass="23163">MSNSWLARVKAQKAIAVIRAVSPELGLQMAQAVAAGGMELIEVTWNSAQPAKLLHRLQAELPDCCIGAGTLLTPADLQAAIDAGAAFLFTPHSSPALIQRAVAQQIPIVPGALTPTEILSAWQAGATCVKVFPIETVGGAAYIRHLQGPMDQVPLIPTGGVTLENAASLIAAGAVAVGLAGQLFPKQAIAQSDWQTVQERAQLLMQELAQIKAAESQSPAARL</sequence>
<dbReference type="GO" id="GO:0008675">
    <property type="term" value="F:2-dehydro-3-deoxy-phosphogluconate aldolase activity"/>
    <property type="evidence" value="ECO:0007669"/>
    <property type="project" value="UniProtKB-EC"/>
</dbReference>
<protein>
    <submittedName>
        <fullName evidence="6">Bifunctional 4-hydroxy-2-oxoglutarate aldolase/2-dehydro-3-deoxy-phosphogluconate aldolase</fullName>
        <ecNumber evidence="6">4.1.2.14</ecNumber>
        <ecNumber evidence="6">4.1.3.16</ecNumber>
    </submittedName>
</protein>
<dbReference type="CDD" id="cd00452">
    <property type="entry name" value="KDPG_aldolase"/>
    <property type="match status" value="1"/>
</dbReference>
<evidence type="ECO:0000256" key="2">
    <source>
        <dbReference type="ARBA" id="ARBA00006906"/>
    </source>
</evidence>
<dbReference type="InterPro" id="IPR000887">
    <property type="entry name" value="Aldlse_KDPG_KHG"/>
</dbReference>
<dbReference type="SUPFAM" id="SSF51569">
    <property type="entry name" value="Aldolase"/>
    <property type="match status" value="1"/>
</dbReference>
<comment type="pathway">
    <text evidence="1">Carbohydrate acid metabolism.</text>
</comment>
<evidence type="ECO:0000313" key="6">
    <source>
        <dbReference type="EMBL" id="MBW4468198.1"/>
    </source>
</evidence>
<dbReference type="NCBIfam" id="TIGR01182">
    <property type="entry name" value="eda"/>
    <property type="match status" value="1"/>
</dbReference>
<reference evidence="6" key="1">
    <citation type="submission" date="2021-05" db="EMBL/GenBank/DDBJ databases">
        <authorList>
            <person name="Pietrasiak N."/>
            <person name="Ward R."/>
            <person name="Stajich J.E."/>
            <person name="Kurbessoian T."/>
        </authorList>
    </citation>
    <scope>NUCLEOTIDE SEQUENCE</scope>
    <source>
        <strain evidence="6">GSE-TBD4-15B</strain>
    </source>
</reference>
<dbReference type="PANTHER" id="PTHR30246:SF1">
    <property type="entry name" value="2-DEHYDRO-3-DEOXY-6-PHOSPHOGALACTONATE ALDOLASE-RELATED"/>
    <property type="match status" value="1"/>
</dbReference>
<reference evidence="6" key="2">
    <citation type="journal article" date="2022" name="Microbiol. Resour. Announc.">
        <title>Metagenome Sequencing to Explore Phylogenomics of Terrestrial Cyanobacteria.</title>
        <authorList>
            <person name="Ward R.D."/>
            <person name="Stajich J.E."/>
            <person name="Johansen J.R."/>
            <person name="Huntemann M."/>
            <person name="Clum A."/>
            <person name="Foster B."/>
            <person name="Foster B."/>
            <person name="Roux S."/>
            <person name="Palaniappan K."/>
            <person name="Varghese N."/>
            <person name="Mukherjee S."/>
            <person name="Reddy T.B.K."/>
            <person name="Daum C."/>
            <person name="Copeland A."/>
            <person name="Chen I.A."/>
            <person name="Ivanova N.N."/>
            <person name="Kyrpides N.C."/>
            <person name="Shapiro N."/>
            <person name="Eloe-Fadrosh E.A."/>
            <person name="Pietrasiak N."/>
        </authorList>
    </citation>
    <scope>NUCLEOTIDE SEQUENCE</scope>
    <source>
        <strain evidence="6">GSE-TBD4-15B</strain>
    </source>
</reference>